<dbReference type="Gene3D" id="3.30.460.10">
    <property type="entry name" value="Beta Polymerase, domain 2"/>
    <property type="match status" value="1"/>
</dbReference>
<evidence type="ECO:0000259" key="1">
    <source>
        <dbReference type="Pfam" id="PF01909"/>
    </source>
</evidence>
<reference evidence="2 3" key="1">
    <citation type="submission" date="2017-06" db="EMBL/GenBank/DDBJ databases">
        <title>Complete genome sequence of Paenibacillus donghaensis KCTC 13049T isolated from East Sea sediment, South Korea.</title>
        <authorList>
            <person name="Jung B.K."/>
            <person name="Hong S.-J."/>
            <person name="Shin J.-H."/>
        </authorList>
    </citation>
    <scope>NUCLEOTIDE SEQUENCE [LARGE SCALE GENOMIC DNA]</scope>
    <source>
        <strain evidence="2 3">KCTC 13049</strain>
    </source>
</reference>
<protein>
    <recommendedName>
        <fullName evidence="1">Polymerase nucleotidyl transferase domain-containing protein</fullName>
    </recommendedName>
</protein>
<proteinExistence type="predicted"/>
<evidence type="ECO:0000313" key="3">
    <source>
        <dbReference type="Proteomes" id="UP000249890"/>
    </source>
</evidence>
<dbReference type="Pfam" id="PF01909">
    <property type="entry name" value="NTP_transf_2"/>
    <property type="match status" value="1"/>
</dbReference>
<dbReference type="Proteomes" id="UP000249890">
    <property type="component" value="Chromosome"/>
</dbReference>
<feature type="domain" description="Polymerase nucleotidyl transferase" evidence="1">
    <location>
        <begin position="20"/>
        <end position="76"/>
    </location>
</feature>
<dbReference type="InterPro" id="IPR002934">
    <property type="entry name" value="Polymerase_NTP_transf_dom"/>
</dbReference>
<dbReference type="AlphaFoldDB" id="A0A2Z2KHH9"/>
<dbReference type="CDD" id="cd05403">
    <property type="entry name" value="NT_KNTase_like"/>
    <property type="match status" value="1"/>
</dbReference>
<keyword evidence="3" id="KW-1185">Reference proteome</keyword>
<name>A0A2Z2KHH9_9BACL</name>
<organism evidence="2 3">
    <name type="scientific">Paenibacillus donghaensis</name>
    <dbReference type="NCBI Taxonomy" id="414771"/>
    <lineage>
        <taxon>Bacteria</taxon>
        <taxon>Bacillati</taxon>
        <taxon>Bacillota</taxon>
        <taxon>Bacilli</taxon>
        <taxon>Bacillales</taxon>
        <taxon>Paenibacillaceae</taxon>
        <taxon>Paenibacillus</taxon>
    </lineage>
</organism>
<dbReference type="EMBL" id="CP021780">
    <property type="protein sequence ID" value="ASA25704.1"/>
    <property type="molecule type" value="Genomic_DNA"/>
</dbReference>
<dbReference type="GO" id="GO:0016779">
    <property type="term" value="F:nucleotidyltransferase activity"/>
    <property type="evidence" value="ECO:0007669"/>
    <property type="project" value="InterPro"/>
</dbReference>
<dbReference type="InterPro" id="IPR043519">
    <property type="entry name" value="NT_sf"/>
</dbReference>
<gene>
    <name evidence="2" type="ORF">B9T62_36240</name>
</gene>
<sequence length="271" mass="30834">MSTLRRMKEMYEHHRQTLEKLVGKLEKDPSCLAVITSGSVAQGTAKETSDVDVHLVLTDEAYAEYDRDHMLSYLDREVSTYEGGYADIKVINLRFLELAAKRGNEPTRYAFTGSDVVFSRIPELNELVARIPVYPEESRDRNLRDFCAHIFLYAFYFAKEAARKNDAYVLAHTASNLVIFSGRMILAYNRMLFPSHKGLLDAVDAAEAKPKDFRKLAAELLQSPGADKSMRFAAKVLAFYNHGLSFEQALGIYVMNNERSWIEQSPSLQDR</sequence>
<accession>A0A2Z2KHH9</accession>
<dbReference type="SUPFAM" id="SSF81301">
    <property type="entry name" value="Nucleotidyltransferase"/>
    <property type="match status" value="1"/>
</dbReference>
<evidence type="ECO:0000313" key="2">
    <source>
        <dbReference type="EMBL" id="ASA25704.1"/>
    </source>
</evidence>
<dbReference type="KEGG" id="pdh:B9T62_36240"/>